<dbReference type="OMA" id="HYMELIT"/>
<dbReference type="InParanoid" id="A0A074Z2I8"/>
<accession>A0A074Z2I8</accession>
<dbReference type="OrthoDB" id="3364132at2759"/>
<proteinExistence type="predicted"/>
<dbReference type="Pfam" id="PF25534">
    <property type="entry name" value="DUF7918"/>
    <property type="match status" value="1"/>
</dbReference>
<evidence type="ECO:0000256" key="1">
    <source>
        <dbReference type="SAM" id="MobiDB-lite"/>
    </source>
</evidence>
<feature type="region of interest" description="Disordered" evidence="1">
    <location>
        <begin position="144"/>
        <end position="187"/>
    </location>
</feature>
<keyword evidence="4" id="KW-1185">Reference proteome</keyword>
<dbReference type="PANTHER" id="PTHR36223:SF1">
    <property type="entry name" value="TRANSCRIPTION ELONGATION FACTOR EAF N-TERMINAL DOMAIN-CONTAINING PROTEIN"/>
    <property type="match status" value="1"/>
</dbReference>
<evidence type="ECO:0000313" key="4">
    <source>
        <dbReference type="Proteomes" id="UP000030641"/>
    </source>
</evidence>
<feature type="compositionally biased region" description="Basic and acidic residues" evidence="1">
    <location>
        <begin position="172"/>
        <end position="183"/>
    </location>
</feature>
<dbReference type="RefSeq" id="XP_013348971.1">
    <property type="nucleotide sequence ID" value="XM_013493517.1"/>
</dbReference>
<feature type="compositionally biased region" description="Acidic residues" evidence="1">
    <location>
        <begin position="159"/>
        <end position="171"/>
    </location>
</feature>
<evidence type="ECO:0000259" key="2">
    <source>
        <dbReference type="Pfam" id="PF25534"/>
    </source>
</evidence>
<dbReference type="AlphaFoldDB" id="A0A074Z2I8"/>
<dbReference type="InterPro" id="IPR057678">
    <property type="entry name" value="DUF7918"/>
</dbReference>
<feature type="domain" description="DUF7918" evidence="2">
    <location>
        <begin position="9"/>
        <end position="244"/>
    </location>
</feature>
<dbReference type="PANTHER" id="PTHR36223">
    <property type="entry name" value="BETA-LACTAMASE-TYPE TRANSPEPTIDASE FOLD DOMAIN CONTAINING PROTEIN"/>
    <property type="match status" value="1"/>
</dbReference>
<dbReference type="STRING" id="1043005.A0A074Z2I8"/>
<reference evidence="3 4" key="1">
    <citation type="journal article" date="2014" name="BMC Genomics">
        <title>Genome sequencing of four Aureobasidium pullulans varieties: biotechnological potential, stress tolerance, and description of new species.</title>
        <authorList>
            <person name="Gostin Ar C."/>
            <person name="Ohm R.A."/>
            <person name="Kogej T."/>
            <person name="Sonjak S."/>
            <person name="Turk M."/>
            <person name="Zajc J."/>
            <person name="Zalar P."/>
            <person name="Grube M."/>
            <person name="Sun H."/>
            <person name="Han J."/>
            <person name="Sharma A."/>
            <person name="Chiniquy J."/>
            <person name="Ngan C.Y."/>
            <person name="Lipzen A."/>
            <person name="Barry K."/>
            <person name="Grigoriev I.V."/>
            <person name="Gunde-Cimerman N."/>
        </authorList>
    </citation>
    <scope>NUCLEOTIDE SEQUENCE [LARGE SCALE GENOMIC DNA]</scope>
    <source>
        <strain evidence="3 4">EXF-2481</strain>
    </source>
</reference>
<name>A0A074Z2I8_AURSE</name>
<dbReference type="HOGENOM" id="CLU_070614_1_1_1"/>
<gene>
    <name evidence="3" type="ORF">AUEXF2481DRAFT_470</name>
</gene>
<protein>
    <recommendedName>
        <fullName evidence="2">DUF7918 domain-containing protein</fullName>
    </recommendedName>
</protein>
<dbReference type="GeneID" id="25368229"/>
<organism evidence="3 4">
    <name type="scientific">Aureobasidium subglaciale (strain EXF-2481)</name>
    <name type="common">Aureobasidium pullulans var. subglaciale</name>
    <dbReference type="NCBI Taxonomy" id="1043005"/>
    <lineage>
        <taxon>Eukaryota</taxon>
        <taxon>Fungi</taxon>
        <taxon>Dikarya</taxon>
        <taxon>Ascomycota</taxon>
        <taxon>Pezizomycotina</taxon>
        <taxon>Dothideomycetes</taxon>
        <taxon>Dothideomycetidae</taxon>
        <taxon>Dothideales</taxon>
        <taxon>Saccotheciaceae</taxon>
        <taxon>Aureobasidium</taxon>
    </lineage>
</organism>
<dbReference type="Proteomes" id="UP000030641">
    <property type="component" value="Unassembled WGS sequence"/>
</dbReference>
<dbReference type="EMBL" id="KL584749">
    <property type="protein sequence ID" value="KER00548.1"/>
    <property type="molecule type" value="Genomic_DNA"/>
</dbReference>
<sequence length="332" mass="37254">MAILDTLPGLEVSVVVNGQDLHEYQDAHARDEEDTVTKYIEVVSDAYFAIKVTTARKLKLPGNNLSIHVTIDGVWVYGIDLSRMDKNRSGPYMIDSAVAGNSVGKLKFSKLNIVEEKGVGLSQDKNKVQKLGCIEVVVTHENKTKTKSKRKVRLPAPVEDSEDNTDDEDHEDNQKTVSEKDVKGQGVTHTYGLSEKVDIPRSKGGKSHTTKYVAVMGAKNPAGTFGFQYRTMESLKALIIVPRTPSPTPLEDRPEEQLTHEQTMELLRRYKAKEARNIEIKKEIDNDDYNSRAHKRVRSTITSTYLELNDDETFIELSAVNKEKNIPIVDLD</sequence>
<evidence type="ECO:0000313" key="3">
    <source>
        <dbReference type="EMBL" id="KER00548.1"/>
    </source>
</evidence>